<dbReference type="PANTHER" id="PTHR24221">
    <property type="entry name" value="ATP-BINDING CASSETTE SUB-FAMILY B"/>
    <property type="match status" value="1"/>
</dbReference>
<dbReference type="HOGENOM" id="CLU_000604_84_9_12"/>
<dbReference type="PROSITE" id="PS50893">
    <property type="entry name" value="ABC_TRANSPORTER_2"/>
    <property type="match status" value="1"/>
</dbReference>
<reference evidence="10 11" key="1">
    <citation type="journal article" date="2015" name="Stand. Genomic Sci.">
        <title>Complete genome sequence and description of Salinispira pacifica gen. nov., sp. nov., a novel spirochaete isolated form a hypersaline microbial mat.</title>
        <authorList>
            <person name="Ben Hania W."/>
            <person name="Joseph M."/>
            <person name="Schumann P."/>
            <person name="Bunk B."/>
            <person name="Fiebig A."/>
            <person name="Sproer C."/>
            <person name="Klenk H.P."/>
            <person name="Fardeau M.L."/>
            <person name="Spring S."/>
        </authorList>
    </citation>
    <scope>NUCLEOTIDE SEQUENCE [LARGE SCALE GENOMIC DNA]</scope>
    <source>
        <strain evidence="10 11">L21-RPul-D2</strain>
    </source>
</reference>
<keyword evidence="3" id="KW-0547">Nucleotide-binding</keyword>
<dbReference type="GO" id="GO:0140359">
    <property type="term" value="F:ABC-type transporter activity"/>
    <property type="evidence" value="ECO:0007669"/>
    <property type="project" value="InterPro"/>
</dbReference>
<evidence type="ECO:0000256" key="5">
    <source>
        <dbReference type="ARBA" id="ARBA00022989"/>
    </source>
</evidence>
<feature type="transmembrane region" description="Helical" evidence="7">
    <location>
        <begin position="246"/>
        <end position="264"/>
    </location>
</feature>
<dbReference type="GO" id="GO:0016887">
    <property type="term" value="F:ATP hydrolysis activity"/>
    <property type="evidence" value="ECO:0007669"/>
    <property type="project" value="InterPro"/>
</dbReference>
<dbReference type="InterPro" id="IPR017871">
    <property type="entry name" value="ABC_transporter-like_CS"/>
</dbReference>
<evidence type="ECO:0000256" key="1">
    <source>
        <dbReference type="ARBA" id="ARBA00004651"/>
    </source>
</evidence>
<dbReference type="OrthoDB" id="593815at2"/>
<dbReference type="InterPro" id="IPR011527">
    <property type="entry name" value="ABC1_TM_dom"/>
</dbReference>
<keyword evidence="6 7" id="KW-0472">Membrane</keyword>
<dbReference type="Pfam" id="PF00664">
    <property type="entry name" value="ABC_membrane"/>
    <property type="match status" value="1"/>
</dbReference>
<dbReference type="InterPro" id="IPR025662">
    <property type="entry name" value="Sigma_54_int_dom_ATP-bd_1"/>
</dbReference>
<feature type="domain" description="ABC transporter" evidence="8">
    <location>
        <begin position="336"/>
        <end position="571"/>
    </location>
</feature>
<keyword evidence="2 7" id="KW-0812">Transmembrane</keyword>
<evidence type="ECO:0000256" key="2">
    <source>
        <dbReference type="ARBA" id="ARBA00022692"/>
    </source>
</evidence>
<dbReference type="Proteomes" id="UP000018680">
    <property type="component" value="Chromosome"/>
</dbReference>
<accession>V5WJS0</accession>
<dbReference type="PROSITE" id="PS00211">
    <property type="entry name" value="ABC_TRANSPORTER_1"/>
    <property type="match status" value="1"/>
</dbReference>
<evidence type="ECO:0000256" key="6">
    <source>
        <dbReference type="ARBA" id="ARBA00023136"/>
    </source>
</evidence>
<evidence type="ECO:0000256" key="7">
    <source>
        <dbReference type="SAM" id="Phobius"/>
    </source>
</evidence>
<dbReference type="RefSeq" id="WP_024268336.1">
    <property type="nucleotide sequence ID" value="NC_023035.1"/>
</dbReference>
<evidence type="ECO:0000259" key="8">
    <source>
        <dbReference type="PROSITE" id="PS50893"/>
    </source>
</evidence>
<dbReference type="InterPro" id="IPR039421">
    <property type="entry name" value="Type_1_exporter"/>
</dbReference>
<dbReference type="GO" id="GO:0005524">
    <property type="term" value="F:ATP binding"/>
    <property type="evidence" value="ECO:0007669"/>
    <property type="project" value="UniProtKB-KW"/>
</dbReference>
<sequence length="571" mass="60651">MNMPLIRMLAFIRGHIYKIALSSLLRIVNVFAGSALFGLSGYLLADVLISRRQPQSALWISLAVIGILKAAARYAEQISGHNAAFNILDILRQKLFHAFSEKDADSLASSRTGDLAVRAMGDVDLIEIFYAHTLAPALSAVLFILIAAAAAAVLVSPVAAAAVAAMYLCAGIGIPVLFQAASSSAAQRYRGAQAALSADLSESLAGIQDLQAFAAVDAEQARHRRSAEKAYGLNQGLQMLSGFRDVLVDLLLGTSLIVLIFLAARENLLGTDPLSWALVCALAGGFSAILGINRAVDDLPKSRAAAQRILQVLDEPSDSPAWTASSADGDPSGYDISVENLSFSYGNNQGIRDISFRLKQGEHLLITGQTGSGKTTLATAILGLLEPEGGCVRIGGIDVRSIEPSRRFALITAARQNLMLVRGSAMENIELGVPAEGTPVPGHALEIAEIPQLMTELPDGEDTLVSGTDEQISGGQRRRIGLAAALARSARIMVLDEAFAGLDDDLRKRIRGKLLDWARREGISIIELSHDLSDSVDTARIAVLAGGSLIESGSYDELMERRGAFWDMAVL</sequence>
<dbReference type="SUPFAM" id="SSF90123">
    <property type="entry name" value="ABC transporter transmembrane region"/>
    <property type="match status" value="1"/>
</dbReference>
<proteinExistence type="predicted"/>
<feature type="transmembrane region" description="Helical" evidence="7">
    <location>
        <begin position="276"/>
        <end position="296"/>
    </location>
</feature>
<dbReference type="PANTHER" id="PTHR24221:SF654">
    <property type="entry name" value="ATP-BINDING CASSETTE SUB-FAMILY B MEMBER 6"/>
    <property type="match status" value="1"/>
</dbReference>
<dbReference type="InterPro" id="IPR036640">
    <property type="entry name" value="ABC1_TM_sf"/>
</dbReference>
<gene>
    <name evidence="10" type="ORF">L21SP2_2052</name>
</gene>
<protein>
    <submittedName>
        <fullName evidence="10">Transport ATP-binding protein CydC</fullName>
    </submittedName>
</protein>
<evidence type="ECO:0000256" key="3">
    <source>
        <dbReference type="ARBA" id="ARBA00022741"/>
    </source>
</evidence>
<dbReference type="PROSITE" id="PS00675">
    <property type="entry name" value="SIGMA54_INTERACT_1"/>
    <property type="match status" value="1"/>
</dbReference>
<dbReference type="EMBL" id="CP006939">
    <property type="protein sequence ID" value="AHC15421.1"/>
    <property type="molecule type" value="Genomic_DNA"/>
</dbReference>
<dbReference type="SMART" id="SM00382">
    <property type="entry name" value="AAA"/>
    <property type="match status" value="1"/>
</dbReference>
<dbReference type="Pfam" id="PF00005">
    <property type="entry name" value="ABC_tran"/>
    <property type="match status" value="1"/>
</dbReference>
<dbReference type="InterPro" id="IPR003593">
    <property type="entry name" value="AAA+_ATPase"/>
</dbReference>
<name>V5WJS0_9SPIO</name>
<evidence type="ECO:0000313" key="10">
    <source>
        <dbReference type="EMBL" id="AHC15421.1"/>
    </source>
</evidence>
<organism evidence="10 11">
    <name type="scientific">Salinispira pacifica</name>
    <dbReference type="NCBI Taxonomy" id="1307761"/>
    <lineage>
        <taxon>Bacteria</taxon>
        <taxon>Pseudomonadati</taxon>
        <taxon>Spirochaetota</taxon>
        <taxon>Spirochaetia</taxon>
        <taxon>Spirochaetales</taxon>
        <taxon>Spirochaetaceae</taxon>
        <taxon>Salinispira</taxon>
    </lineage>
</organism>
<evidence type="ECO:0000259" key="9">
    <source>
        <dbReference type="PROSITE" id="PS50929"/>
    </source>
</evidence>
<dbReference type="AlphaFoldDB" id="V5WJS0"/>
<evidence type="ECO:0000256" key="4">
    <source>
        <dbReference type="ARBA" id="ARBA00022840"/>
    </source>
</evidence>
<dbReference type="SUPFAM" id="SSF52540">
    <property type="entry name" value="P-loop containing nucleoside triphosphate hydrolases"/>
    <property type="match status" value="1"/>
</dbReference>
<dbReference type="KEGG" id="slr:L21SP2_2052"/>
<keyword evidence="4 10" id="KW-0067">ATP-binding</keyword>
<evidence type="ECO:0000313" key="11">
    <source>
        <dbReference type="Proteomes" id="UP000018680"/>
    </source>
</evidence>
<dbReference type="InterPro" id="IPR003439">
    <property type="entry name" value="ABC_transporter-like_ATP-bd"/>
</dbReference>
<dbReference type="Gene3D" id="1.20.1560.10">
    <property type="entry name" value="ABC transporter type 1, transmembrane domain"/>
    <property type="match status" value="1"/>
</dbReference>
<keyword evidence="5 7" id="KW-1133">Transmembrane helix</keyword>
<dbReference type="InterPro" id="IPR027417">
    <property type="entry name" value="P-loop_NTPase"/>
</dbReference>
<feature type="transmembrane region" description="Helical" evidence="7">
    <location>
        <begin position="57"/>
        <end position="75"/>
    </location>
</feature>
<feature type="transmembrane region" description="Helical" evidence="7">
    <location>
        <begin position="158"/>
        <end position="178"/>
    </location>
</feature>
<keyword evidence="11" id="KW-1185">Reference proteome</keyword>
<feature type="domain" description="ABC transmembrane type-1" evidence="9">
    <location>
        <begin position="20"/>
        <end position="265"/>
    </location>
</feature>
<comment type="subcellular location">
    <subcellularLocation>
        <location evidence="1">Cell membrane</location>
        <topology evidence="1">Multi-pass membrane protein</topology>
    </subcellularLocation>
</comment>
<dbReference type="STRING" id="1307761.L21SP2_2052"/>
<dbReference type="GO" id="GO:0005886">
    <property type="term" value="C:plasma membrane"/>
    <property type="evidence" value="ECO:0007669"/>
    <property type="project" value="UniProtKB-SubCell"/>
</dbReference>
<dbReference type="PROSITE" id="PS50929">
    <property type="entry name" value="ABC_TM1F"/>
    <property type="match status" value="1"/>
</dbReference>
<feature type="transmembrane region" description="Helical" evidence="7">
    <location>
        <begin position="21"/>
        <end position="45"/>
    </location>
</feature>
<feature type="transmembrane region" description="Helical" evidence="7">
    <location>
        <begin position="128"/>
        <end position="152"/>
    </location>
</feature>
<dbReference type="eggNOG" id="COG1132">
    <property type="taxonomic scope" value="Bacteria"/>
</dbReference>
<dbReference type="Gene3D" id="3.40.50.300">
    <property type="entry name" value="P-loop containing nucleotide triphosphate hydrolases"/>
    <property type="match status" value="1"/>
</dbReference>